<dbReference type="EMBL" id="GBXM01041322">
    <property type="protein sequence ID" value="JAH67255.1"/>
    <property type="molecule type" value="Transcribed_RNA"/>
</dbReference>
<reference evidence="1" key="2">
    <citation type="journal article" date="2015" name="Fish Shellfish Immunol.">
        <title>Early steps in the European eel (Anguilla anguilla)-Vibrio vulnificus interaction in the gills: Role of the RtxA13 toxin.</title>
        <authorList>
            <person name="Callol A."/>
            <person name="Pajuelo D."/>
            <person name="Ebbesson L."/>
            <person name="Teles M."/>
            <person name="MacKenzie S."/>
            <person name="Amaro C."/>
        </authorList>
    </citation>
    <scope>NUCLEOTIDE SEQUENCE</scope>
</reference>
<evidence type="ECO:0000313" key="1">
    <source>
        <dbReference type="EMBL" id="JAH67255.1"/>
    </source>
</evidence>
<protein>
    <submittedName>
        <fullName evidence="1">Uncharacterized protein</fullName>
    </submittedName>
</protein>
<proteinExistence type="predicted"/>
<accession>A0A0E9UPX7</accession>
<name>A0A0E9UPX7_ANGAN</name>
<reference evidence="1" key="1">
    <citation type="submission" date="2014-11" db="EMBL/GenBank/DDBJ databases">
        <authorList>
            <person name="Amaro Gonzalez C."/>
        </authorList>
    </citation>
    <scope>NUCLEOTIDE SEQUENCE</scope>
</reference>
<organism evidence="1">
    <name type="scientific">Anguilla anguilla</name>
    <name type="common">European freshwater eel</name>
    <name type="synonym">Muraena anguilla</name>
    <dbReference type="NCBI Taxonomy" id="7936"/>
    <lineage>
        <taxon>Eukaryota</taxon>
        <taxon>Metazoa</taxon>
        <taxon>Chordata</taxon>
        <taxon>Craniata</taxon>
        <taxon>Vertebrata</taxon>
        <taxon>Euteleostomi</taxon>
        <taxon>Actinopterygii</taxon>
        <taxon>Neopterygii</taxon>
        <taxon>Teleostei</taxon>
        <taxon>Anguilliformes</taxon>
        <taxon>Anguillidae</taxon>
        <taxon>Anguilla</taxon>
    </lineage>
</organism>
<dbReference type="AlphaFoldDB" id="A0A0E9UPX7"/>
<sequence length="21" mass="2226">MGSIKAPPKTIHHVLGLLLSL</sequence>